<accession>A0ACC0Y868</accession>
<keyword evidence="2" id="KW-1185">Reference proteome</keyword>
<reference evidence="2" key="1">
    <citation type="journal article" date="2023" name="G3 (Bethesda)">
        <title>Genome assembly and association tests identify interacting loci associated with vigor, precocity, and sex in interspecific pistachio rootstocks.</title>
        <authorList>
            <person name="Palmer W."/>
            <person name="Jacygrad E."/>
            <person name="Sagayaradj S."/>
            <person name="Cavanaugh K."/>
            <person name="Han R."/>
            <person name="Bertier L."/>
            <person name="Beede B."/>
            <person name="Kafkas S."/>
            <person name="Golino D."/>
            <person name="Preece J."/>
            <person name="Michelmore R."/>
        </authorList>
    </citation>
    <scope>NUCLEOTIDE SEQUENCE [LARGE SCALE GENOMIC DNA]</scope>
</reference>
<gene>
    <name evidence="1" type="ORF">Pint_13566</name>
</gene>
<dbReference type="EMBL" id="CM047743">
    <property type="protein sequence ID" value="KAJ0031192.1"/>
    <property type="molecule type" value="Genomic_DNA"/>
</dbReference>
<dbReference type="Proteomes" id="UP001163603">
    <property type="component" value="Chromosome 8"/>
</dbReference>
<evidence type="ECO:0000313" key="1">
    <source>
        <dbReference type="EMBL" id="KAJ0031192.1"/>
    </source>
</evidence>
<comment type="caution">
    <text evidence="1">The sequence shown here is derived from an EMBL/GenBank/DDBJ whole genome shotgun (WGS) entry which is preliminary data.</text>
</comment>
<name>A0ACC0Y868_9ROSI</name>
<evidence type="ECO:0000313" key="2">
    <source>
        <dbReference type="Proteomes" id="UP001163603"/>
    </source>
</evidence>
<organism evidence="1 2">
    <name type="scientific">Pistacia integerrima</name>
    <dbReference type="NCBI Taxonomy" id="434235"/>
    <lineage>
        <taxon>Eukaryota</taxon>
        <taxon>Viridiplantae</taxon>
        <taxon>Streptophyta</taxon>
        <taxon>Embryophyta</taxon>
        <taxon>Tracheophyta</taxon>
        <taxon>Spermatophyta</taxon>
        <taxon>Magnoliopsida</taxon>
        <taxon>eudicotyledons</taxon>
        <taxon>Gunneridae</taxon>
        <taxon>Pentapetalae</taxon>
        <taxon>rosids</taxon>
        <taxon>malvids</taxon>
        <taxon>Sapindales</taxon>
        <taxon>Anacardiaceae</taxon>
        <taxon>Pistacia</taxon>
    </lineage>
</organism>
<proteinExistence type="predicted"/>
<protein>
    <submittedName>
        <fullName evidence="1">Uncharacterized protein</fullName>
    </submittedName>
</protein>
<sequence length="106" mass="11886">MFEKQMEGLQKFVRTVSKEAKSVSSSLSESPYNSSGSERGGELSAALSSSDQSRILVSRAPRQVVSLWTCSKLCAFFFVAGIFVGYTLKRRVRRWASKILKRLKDD</sequence>